<gene>
    <name evidence="2" type="ORF">ACFQY0_21090</name>
</gene>
<protein>
    <submittedName>
        <fullName evidence="2">Uncharacterized protein</fullName>
    </submittedName>
</protein>
<proteinExistence type="predicted"/>
<feature type="transmembrane region" description="Helical" evidence="1">
    <location>
        <begin position="96"/>
        <end position="115"/>
    </location>
</feature>
<evidence type="ECO:0000313" key="3">
    <source>
        <dbReference type="Proteomes" id="UP001596472"/>
    </source>
</evidence>
<reference evidence="3" key="1">
    <citation type="journal article" date="2019" name="Int. J. Syst. Evol. Microbiol.">
        <title>The Global Catalogue of Microorganisms (GCM) 10K type strain sequencing project: providing services to taxonomists for standard genome sequencing and annotation.</title>
        <authorList>
            <consortium name="The Broad Institute Genomics Platform"/>
            <consortium name="The Broad Institute Genome Sequencing Center for Infectious Disease"/>
            <person name="Wu L."/>
            <person name="Ma J."/>
        </authorList>
    </citation>
    <scope>NUCLEOTIDE SEQUENCE [LARGE SCALE GENOMIC DNA]</scope>
    <source>
        <strain evidence="3">CGMCC 4.1467</strain>
    </source>
</reference>
<feature type="transmembrane region" description="Helical" evidence="1">
    <location>
        <begin position="67"/>
        <end position="84"/>
    </location>
</feature>
<feature type="transmembrane region" description="Helical" evidence="1">
    <location>
        <begin position="12"/>
        <end position="35"/>
    </location>
</feature>
<keyword evidence="1" id="KW-1133">Transmembrane helix</keyword>
<keyword evidence="3" id="KW-1185">Reference proteome</keyword>
<evidence type="ECO:0000256" key="1">
    <source>
        <dbReference type="SAM" id="Phobius"/>
    </source>
</evidence>
<dbReference type="RefSeq" id="WP_379716990.1">
    <property type="nucleotide sequence ID" value="NZ_JBHTBS010000043.1"/>
</dbReference>
<name>A0ABW2LEA0_9BACT</name>
<evidence type="ECO:0000313" key="2">
    <source>
        <dbReference type="EMBL" id="MFC7339694.1"/>
    </source>
</evidence>
<keyword evidence="1" id="KW-0812">Transmembrane</keyword>
<comment type="caution">
    <text evidence="2">The sequence shown here is derived from an EMBL/GenBank/DDBJ whole genome shotgun (WGS) entry which is preliminary data.</text>
</comment>
<feature type="transmembrane region" description="Helical" evidence="1">
    <location>
        <begin position="41"/>
        <end position="60"/>
    </location>
</feature>
<organism evidence="2 3">
    <name type="scientific">Haloferula chungangensis</name>
    <dbReference type="NCBI Taxonomy" id="1048331"/>
    <lineage>
        <taxon>Bacteria</taxon>
        <taxon>Pseudomonadati</taxon>
        <taxon>Verrucomicrobiota</taxon>
        <taxon>Verrucomicrobiia</taxon>
        <taxon>Verrucomicrobiales</taxon>
        <taxon>Verrucomicrobiaceae</taxon>
        <taxon>Haloferula</taxon>
    </lineage>
</organism>
<accession>A0ABW2LEA0</accession>
<dbReference type="Proteomes" id="UP001596472">
    <property type="component" value="Unassembled WGS sequence"/>
</dbReference>
<keyword evidence="1" id="KW-0472">Membrane</keyword>
<dbReference type="EMBL" id="JBHTBS010000043">
    <property type="protein sequence ID" value="MFC7339694.1"/>
    <property type="molecule type" value="Genomic_DNA"/>
</dbReference>
<sequence length="139" mass="15536">MSDHSAKHIEQSRFSLALIKWLAIIALLLLPLSFPEGFADWRYLALATVAGLLWIAALVYHWKHESPLACGLGFLVCLGAYHLGNSVYPSEPPFGIFLQWLATFLAVAAVPVIVFRVRLLEYCGLNETKRHNKPQHPTA</sequence>